<evidence type="ECO:0000313" key="5">
    <source>
        <dbReference type="Proteomes" id="UP000310158"/>
    </source>
</evidence>
<dbReference type="EMBL" id="SGPL01000531">
    <property type="protein sequence ID" value="THH11134.1"/>
    <property type="molecule type" value="Genomic_DNA"/>
</dbReference>
<proteinExistence type="predicted"/>
<keyword evidence="5" id="KW-1185">Reference proteome</keyword>
<name>A0A4S4LGR7_9AGAM</name>
<dbReference type="AlphaFoldDB" id="A0A4S4LGR7"/>
<organism evidence="4 5">
    <name type="scientific">Bondarzewia mesenterica</name>
    <dbReference type="NCBI Taxonomy" id="1095465"/>
    <lineage>
        <taxon>Eukaryota</taxon>
        <taxon>Fungi</taxon>
        <taxon>Dikarya</taxon>
        <taxon>Basidiomycota</taxon>
        <taxon>Agaricomycotina</taxon>
        <taxon>Agaricomycetes</taxon>
        <taxon>Russulales</taxon>
        <taxon>Bondarzewiaceae</taxon>
        <taxon>Bondarzewia</taxon>
    </lineage>
</organism>
<dbReference type="Gene3D" id="2.60.40.1970">
    <property type="entry name" value="YEATS domain"/>
    <property type="match status" value="1"/>
</dbReference>
<keyword evidence="1 2" id="KW-0539">Nucleus</keyword>
<protein>
    <recommendedName>
        <fullName evidence="3">YEATS domain-containing protein</fullName>
    </recommendedName>
</protein>
<dbReference type="PROSITE" id="PS51037">
    <property type="entry name" value="YEATS"/>
    <property type="match status" value="1"/>
</dbReference>
<evidence type="ECO:0000256" key="1">
    <source>
        <dbReference type="ARBA" id="ARBA00023242"/>
    </source>
</evidence>
<comment type="caution">
    <text evidence="4">The sequence shown here is derived from an EMBL/GenBank/DDBJ whole genome shotgun (WGS) entry which is preliminary data.</text>
</comment>
<evidence type="ECO:0000313" key="4">
    <source>
        <dbReference type="EMBL" id="THH11134.1"/>
    </source>
</evidence>
<accession>A0A4S4LGR7</accession>
<dbReference type="Proteomes" id="UP000310158">
    <property type="component" value="Unassembled WGS sequence"/>
</dbReference>
<dbReference type="Pfam" id="PF22951">
    <property type="entry name" value="3HBD"/>
    <property type="match status" value="1"/>
</dbReference>
<reference evidence="4 5" key="1">
    <citation type="submission" date="2019-02" db="EMBL/GenBank/DDBJ databases">
        <title>Genome sequencing of the rare red list fungi Bondarzewia mesenterica.</title>
        <authorList>
            <person name="Buettner E."/>
            <person name="Kellner H."/>
        </authorList>
    </citation>
    <scope>NUCLEOTIDE SEQUENCE [LARGE SCALE GENOMIC DNA]</scope>
    <source>
        <strain evidence="4 5">DSM 108281</strain>
    </source>
</reference>
<dbReference type="OrthoDB" id="1741717at2759"/>
<feature type="domain" description="YEATS" evidence="3">
    <location>
        <begin position="1"/>
        <end position="111"/>
    </location>
</feature>
<gene>
    <name evidence="4" type="ORF">EW146_g8147</name>
</gene>
<sequence>MERSKQHHAACQNLHISAFLAKMRVTCLTDPPPSTLMDSIIVTSLPFAVARTTDRPFLARLILTLVGSQNPPMEIEHWVELDSLKSMNPALGDEQVLDVELDRHTDCSLIRKEELEWRDLSREDVPTASNLPRSSEIARVAFSGDRASPLSADAKSRNPPQVPYRLMSSPAQFRGLVPGRRKAIEWGRARALREVYEEHVRTSSAPGAEGLIPLTTGDVFYWLEYEGLFVRPARPQTETECADAEKKDPGPSSGPTASTVLDAFCPACGLALVAHAPSVKQETRQFCSVLSSDLSPDMSLRLPVVNISSIIDSIPPRAPVTSSSGLGPVVTTISRFARVLLDSADPRLTEAIRSLVDPLELSCFRSRRQSIPTPTLPSPPAGSEEDATLAPLALLSLVLRVFTRRLVDGAVAALQRDIASGRAHAGGRGKERKVRAVLAPAQFAREVHARSGGASREGYLSRSLFFSVAELGSSIGPRTHPWVSLGAFQTSHHGYSSVCMRAWYSGESRG</sequence>
<evidence type="ECO:0000259" key="3">
    <source>
        <dbReference type="PROSITE" id="PS51037"/>
    </source>
</evidence>
<comment type="subcellular location">
    <subcellularLocation>
        <location evidence="2">Nucleus</location>
    </subcellularLocation>
</comment>
<dbReference type="GO" id="GO:0005634">
    <property type="term" value="C:nucleus"/>
    <property type="evidence" value="ECO:0007669"/>
    <property type="project" value="UniProtKB-SubCell"/>
</dbReference>
<evidence type="ECO:0000256" key="2">
    <source>
        <dbReference type="PROSITE-ProRule" id="PRU00376"/>
    </source>
</evidence>
<dbReference type="InterPro" id="IPR055127">
    <property type="entry name" value="YEATS2_3HBD"/>
</dbReference>
<dbReference type="InterPro" id="IPR038704">
    <property type="entry name" value="YEAST_sf"/>
</dbReference>
<dbReference type="InterPro" id="IPR055129">
    <property type="entry name" value="YEATS_dom"/>
</dbReference>